<sequence length="112" mass="12442">MSFRVEQAPTTLGRVPRSQRVVVAEGPDELSVERHDRHSLPAAWDAENSSVARSFADDWLASGRSLILVVPSVVARLECNAMVNPAHPRFHKLIVSIAEPVIWDSRMFRANG</sequence>
<evidence type="ECO:0000313" key="3">
    <source>
        <dbReference type="Proteomes" id="UP000749010"/>
    </source>
</evidence>
<evidence type="ECO:0000259" key="1">
    <source>
        <dbReference type="Pfam" id="PF08808"/>
    </source>
</evidence>
<dbReference type="Pfam" id="PF08808">
    <property type="entry name" value="RES"/>
    <property type="match status" value="1"/>
</dbReference>
<dbReference type="InterPro" id="IPR014914">
    <property type="entry name" value="RES_dom"/>
</dbReference>
<dbReference type="EMBL" id="SPMY01000026">
    <property type="protein sequence ID" value="NMQ28112.1"/>
    <property type="molecule type" value="Genomic_DNA"/>
</dbReference>
<proteinExistence type="predicted"/>
<keyword evidence="3" id="KW-1185">Reference proteome</keyword>
<reference evidence="2 3" key="1">
    <citation type="submission" date="2019-03" db="EMBL/GenBank/DDBJ databases">
        <title>Metabolic reconstructions from genomes of highly enriched 'Candidatus Accumulibacter' and 'Candidatus Competibacter' bioreactor populations.</title>
        <authorList>
            <person name="Annavajhala M.K."/>
            <person name="Welles L."/>
            <person name="Abbas B."/>
            <person name="Sorokin D."/>
            <person name="Park H."/>
            <person name="Van Loosdrecht M."/>
            <person name="Chandran K."/>
        </authorList>
    </citation>
    <scope>NUCLEOTIDE SEQUENCE [LARGE SCALE GENOMIC DNA]</scope>
    <source>
        <strain evidence="2 3">SBR_S</strain>
    </source>
</reference>
<dbReference type="Proteomes" id="UP000749010">
    <property type="component" value="Unassembled WGS sequence"/>
</dbReference>
<accession>A0ABX1TV10</accession>
<feature type="domain" description="RES" evidence="1">
    <location>
        <begin position="13"/>
        <end position="104"/>
    </location>
</feature>
<organism evidence="2 3">
    <name type="scientific">Candidatus Accumulibacter phosphatis</name>
    <dbReference type="NCBI Taxonomy" id="327160"/>
    <lineage>
        <taxon>Bacteria</taxon>
        <taxon>Pseudomonadati</taxon>
        <taxon>Pseudomonadota</taxon>
        <taxon>Betaproteobacteria</taxon>
        <taxon>Candidatus Accumulibacter</taxon>
    </lineage>
</organism>
<evidence type="ECO:0000313" key="2">
    <source>
        <dbReference type="EMBL" id="NMQ28112.1"/>
    </source>
</evidence>
<gene>
    <name evidence="2" type="ORF">E4Q23_10305</name>
</gene>
<comment type="caution">
    <text evidence="2">The sequence shown here is derived from an EMBL/GenBank/DDBJ whole genome shotgun (WGS) entry which is preliminary data.</text>
</comment>
<name>A0ABX1TV10_9PROT</name>
<protein>
    <recommendedName>
        <fullName evidence="1">RES domain-containing protein</fullName>
    </recommendedName>
</protein>